<sequence>MFLTFVPQITLAQDTDGDNVADSIDLDDDNDGILDTDEGYSATVTNYLSNASFESNNPNIGNQRGGSYLGPGTGNVGIAVDSWDLVWGTGDLYENATRSDFNASDGSYYVGFHSGDGNNDASYDQDSANTREVLIQNLANPLQAGVQYTLSFDLAAYDFDNNLNNTPPVEIEFYTVNDDIATEGDHDSDGTPNYSDIDYIDLTDLYQDGNIEGDLATGNPGIIYQAKMGSAGLYDVVGWSSATFTFTASSNIDRILLTPTSGSHEGVLIDNFTLVATGATFTSIDTDDDGTPDHLDIDSDNDGCYDADEAYGVSGTDSNSDGTYGGVITSTDVDANGLVTAAGVTGNTYNTSPATLTNPPGDAFQIATRVVVDATALQNQSVFQGNSTTFTITSSSATSTETFASGSPNYSSGQTDVTSALIYQWQEDGIDLSNTGVYSGVNTDELTISDVTGLDGKVYNLVVTHPDNVCINIQNSATLSVTPPDTDGDGVPDASDICPGFDDTADNDSDGIPDGCDLDDDNDGILDTEENLSCLTTNGFAVKHWSLYSYSETAENPWVAASGGSVGPDWRVEITEPYGGFNNVVLQPDYAPDDDFVVTNLATQVNSTDGGTVLSFDQGLSVDDESSDPDYRSVSTSYPTGNYIITEALIKVPSTTGPSSLPQLRVLGSRFTLQQLYVAHDGSNNPTLNASDYRFVGQAVGNGTATPIFIPSSTNSYIKVLLTNQDGRAMSGTVLQWSLDGGSSWQDVPFANSYPPNVICDTDGDTIPDQFDTDSDNDGCYDALEGGDNIPVSSVDGSGMLTGTVNGTTGVPNDVDVNNGQSVGTSADNTQYDSFGQCDQDNDGVLDANDVCNGFDDTADNDSDGVPDGCDLDNDNDGILDTDEGASTSVSEEFETVPASGSWTYGTNSDGDNQGDVNHSTDASTNQGCDFSSIPSGPDGEYILVTDPAGGPTYFNGDASSFSSTELLNGSLSYYWINGTYDGSGVQDGTQNIQQVVLQGSTLSVRHTFDATGIYNAGWQLIQIDLDASSWVNNSDGSPITDTDLENVLSTLTNIILEVETGGGSQVPPSTCAAGEYMGIDGVTFSTPSLDTDGDNTPDYLDSDSDGDGCSDAVEGTENIMSSDVDANGRVTGGVTGTGVPTAVNSGAGQGVGSSTDASVSACVPTAVDDTASVNEDDTVNIVVLDDDSFGGDGASTGTITITSGASNGTATVNDGGTPNDPTDDTIDYTPNADYNGPDQITYQICDADGDCETAVVDITVNSVNDVPTTVDDTASVDEDDTVNIVVLDDDSFGGDGASTGTITITSGASNGTATVNDGGTPNDPTDDTIDYTPNADYNGPDQI</sequence>
<dbReference type="SUPFAM" id="SSF103647">
    <property type="entry name" value="TSP type-3 repeat"/>
    <property type="match status" value="1"/>
</dbReference>
<dbReference type="GO" id="GO:0005509">
    <property type="term" value="F:calcium ion binding"/>
    <property type="evidence" value="ECO:0007669"/>
    <property type="project" value="InterPro"/>
</dbReference>
<dbReference type="RefSeq" id="WP_226696048.1">
    <property type="nucleotide sequence ID" value="NZ_JAJAPX010000004.1"/>
</dbReference>
<dbReference type="Proteomes" id="UP001139286">
    <property type="component" value="Unassembled WGS sequence"/>
</dbReference>
<evidence type="ECO:0000313" key="2">
    <source>
        <dbReference type="EMBL" id="MCB4808642.1"/>
    </source>
</evidence>
<feature type="region of interest" description="Disordered" evidence="1">
    <location>
        <begin position="1307"/>
        <end position="1344"/>
    </location>
</feature>
<feature type="non-terminal residue" evidence="2">
    <location>
        <position position="1344"/>
    </location>
</feature>
<dbReference type="InterPro" id="IPR028974">
    <property type="entry name" value="TSP_type-3_rpt"/>
</dbReference>
<feature type="compositionally biased region" description="Polar residues" evidence="1">
    <location>
        <begin position="899"/>
        <end position="935"/>
    </location>
</feature>
<evidence type="ECO:0000256" key="1">
    <source>
        <dbReference type="SAM" id="MobiDB-lite"/>
    </source>
</evidence>
<name>A0A9X1L4X4_9FLAO</name>
<comment type="caution">
    <text evidence="2">The sequence shown here is derived from an EMBL/GenBank/DDBJ whole genome shotgun (WGS) entry which is preliminary data.</text>
</comment>
<dbReference type="Gene3D" id="4.10.1080.10">
    <property type="entry name" value="TSP type-3 repeat"/>
    <property type="match status" value="2"/>
</dbReference>
<dbReference type="InterPro" id="IPR018247">
    <property type="entry name" value="EF_Hand_1_Ca_BS"/>
</dbReference>
<reference evidence="2" key="1">
    <citation type="submission" date="2021-10" db="EMBL/GenBank/DDBJ databases">
        <title>Tamlana sargassums sp. nov., and Tamlana laminarinivorans sp. nov., two new bacteria isolated from the brown alga.</title>
        <authorList>
            <person name="Li J."/>
        </authorList>
    </citation>
    <scope>NUCLEOTIDE SEQUENCE</scope>
    <source>
        <strain evidence="2">62-3</strain>
    </source>
</reference>
<feature type="compositionally biased region" description="Low complexity" evidence="1">
    <location>
        <begin position="1307"/>
        <end position="1324"/>
    </location>
</feature>
<keyword evidence="3" id="KW-1185">Reference proteome</keyword>
<feature type="region of interest" description="Disordered" evidence="1">
    <location>
        <begin position="883"/>
        <end position="937"/>
    </location>
</feature>
<dbReference type="Gene3D" id="2.60.40.3440">
    <property type="match status" value="1"/>
</dbReference>
<dbReference type="EMBL" id="JAJAPX010000004">
    <property type="protein sequence ID" value="MCB4808642.1"/>
    <property type="molecule type" value="Genomic_DNA"/>
</dbReference>
<evidence type="ECO:0000313" key="3">
    <source>
        <dbReference type="Proteomes" id="UP001139286"/>
    </source>
</evidence>
<protein>
    <submittedName>
        <fullName evidence="2">Ig-like domain-containing protein</fullName>
    </submittedName>
</protein>
<accession>A0A9X1L4X4</accession>
<proteinExistence type="predicted"/>
<dbReference type="PROSITE" id="PS00018">
    <property type="entry name" value="EF_HAND_1"/>
    <property type="match status" value="1"/>
</dbReference>
<dbReference type="Pfam" id="PF17963">
    <property type="entry name" value="Big_9"/>
    <property type="match status" value="2"/>
</dbReference>
<organism evidence="2 3">
    <name type="scientific">Neotamlana sargassicola</name>
    <dbReference type="NCBI Taxonomy" id="2883125"/>
    <lineage>
        <taxon>Bacteria</taxon>
        <taxon>Pseudomonadati</taxon>
        <taxon>Bacteroidota</taxon>
        <taxon>Flavobacteriia</taxon>
        <taxon>Flavobacteriales</taxon>
        <taxon>Flavobacteriaceae</taxon>
        <taxon>Neotamlana</taxon>
    </lineage>
</organism>
<gene>
    <name evidence="2" type="ORF">LG651_10290</name>
</gene>